<reference evidence="3" key="1">
    <citation type="submission" date="2016-11" db="EMBL/GenBank/DDBJ databases">
        <authorList>
            <person name="Varghese N."/>
            <person name="Submissions S."/>
        </authorList>
    </citation>
    <scope>NUCLEOTIDE SEQUENCE [LARGE SCALE GENOMIC DNA]</scope>
    <source>
        <strain evidence="3">DSM 11003</strain>
    </source>
</reference>
<evidence type="ECO:0000256" key="1">
    <source>
        <dbReference type="ARBA" id="ARBA00005721"/>
    </source>
</evidence>
<dbReference type="AlphaFoldDB" id="A0A1M5P524"/>
<dbReference type="STRING" id="1123382.SAMN02745221_01375"/>
<dbReference type="OrthoDB" id="9793465at2"/>
<keyword evidence="3" id="KW-1185">Reference proteome</keyword>
<dbReference type="PANTHER" id="PTHR34297">
    <property type="entry name" value="HYPOTHETICAL CYTOSOLIC PROTEIN-RELATED"/>
    <property type="match status" value="1"/>
</dbReference>
<comment type="similarity">
    <text evidence="1">Belongs to the asp23 family.</text>
</comment>
<evidence type="ECO:0000313" key="3">
    <source>
        <dbReference type="Proteomes" id="UP000242329"/>
    </source>
</evidence>
<sequence>MYKVKTNELGNILVAKEVVETIAGLAAVNCYGLVGMAPQNIQSGISSILGIESIRKGVEVRDSEEGLIVELNVIVGYGVKIHEVAHNVIQKVTYVLENEAGLPVARVEVNVKGVKVMKEN</sequence>
<organism evidence="2 3">
    <name type="scientific">Thermosyntropha lipolytica DSM 11003</name>
    <dbReference type="NCBI Taxonomy" id="1123382"/>
    <lineage>
        <taxon>Bacteria</taxon>
        <taxon>Bacillati</taxon>
        <taxon>Bacillota</taxon>
        <taxon>Clostridia</taxon>
        <taxon>Eubacteriales</taxon>
        <taxon>Syntrophomonadaceae</taxon>
        <taxon>Thermosyntropha</taxon>
    </lineage>
</organism>
<evidence type="ECO:0000313" key="2">
    <source>
        <dbReference type="EMBL" id="SHG96862.1"/>
    </source>
</evidence>
<protein>
    <submittedName>
        <fullName evidence="2">Uncharacterized conserved protein YloU, alkaline shock protein (Asp23) family</fullName>
    </submittedName>
</protein>
<dbReference type="Proteomes" id="UP000242329">
    <property type="component" value="Unassembled WGS sequence"/>
</dbReference>
<accession>A0A1M5P524</accession>
<proteinExistence type="inferred from homology"/>
<dbReference type="PANTHER" id="PTHR34297:SF2">
    <property type="entry name" value="ASP23_GLS24 FAMILY ENVELOPE STRESS RESPONSE PROTEIN"/>
    <property type="match status" value="1"/>
</dbReference>
<dbReference type="Pfam" id="PF03780">
    <property type="entry name" value="Asp23"/>
    <property type="match status" value="1"/>
</dbReference>
<dbReference type="RefSeq" id="WP_073091973.1">
    <property type="nucleotide sequence ID" value="NZ_FQWY01000020.1"/>
</dbReference>
<dbReference type="EMBL" id="FQWY01000020">
    <property type="protein sequence ID" value="SHG96862.1"/>
    <property type="molecule type" value="Genomic_DNA"/>
</dbReference>
<dbReference type="InterPro" id="IPR005531">
    <property type="entry name" value="Asp23"/>
</dbReference>
<name>A0A1M5P524_9FIRM</name>
<gene>
    <name evidence="2" type="ORF">SAMN02745221_01375</name>
</gene>